<gene>
    <name evidence="1" type="ORF">SI7747_UN021327</name>
</gene>
<dbReference type="EMBL" id="CACRZD030000189">
    <property type="protein sequence ID" value="CAA6674969.1"/>
    <property type="molecule type" value="Genomic_DNA"/>
</dbReference>
<organism evidence="1 2">
    <name type="scientific">Spirodela intermedia</name>
    <name type="common">Intermediate duckweed</name>
    <dbReference type="NCBI Taxonomy" id="51605"/>
    <lineage>
        <taxon>Eukaryota</taxon>
        <taxon>Viridiplantae</taxon>
        <taxon>Streptophyta</taxon>
        <taxon>Embryophyta</taxon>
        <taxon>Tracheophyta</taxon>
        <taxon>Spermatophyta</taxon>
        <taxon>Magnoliopsida</taxon>
        <taxon>Liliopsida</taxon>
        <taxon>Araceae</taxon>
        <taxon>Lemnoideae</taxon>
        <taxon>Spirodela</taxon>
    </lineage>
</organism>
<dbReference type="Proteomes" id="UP001189122">
    <property type="component" value="Unassembled WGS sequence"/>
</dbReference>
<sequence>MNSSAKSRYKYFQSVINIACSSIWVCRPQFLDHLDGEFEPP</sequence>
<reference evidence="2" key="1">
    <citation type="journal article" date="2020" name="Sci. Rep.">
        <title>Chromosome-scale genome assembly for the duckweed Spirodela intermedia, integrating cytogenetic maps, PacBio and Oxford Nanopore libraries.</title>
        <authorList>
            <person name="Hoang P.T.N."/>
            <person name="Fiebig A."/>
            <person name="Novak P."/>
            <person name="Macas J."/>
            <person name="Cao H.X."/>
            <person name="Stepanenko A."/>
            <person name="Chen G."/>
            <person name="Borisjuk N."/>
            <person name="Scholz U."/>
            <person name="Schubert I."/>
        </authorList>
    </citation>
    <scope>NUCLEOTIDE SEQUENCE [LARGE SCALE GENOMIC DNA]</scope>
</reference>
<name>A0ABN7EAR4_SPIIN</name>
<evidence type="ECO:0000313" key="2">
    <source>
        <dbReference type="Proteomes" id="UP001189122"/>
    </source>
</evidence>
<accession>A0ABN7EAR4</accession>
<proteinExistence type="predicted"/>
<protein>
    <submittedName>
        <fullName evidence="1">Uncharacterized protein</fullName>
    </submittedName>
</protein>
<comment type="caution">
    <text evidence="1">The sequence shown here is derived from an EMBL/GenBank/DDBJ whole genome shotgun (WGS) entry which is preliminary data.</text>
</comment>
<evidence type="ECO:0000313" key="1">
    <source>
        <dbReference type="EMBL" id="CAA6674969.1"/>
    </source>
</evidence>
<keyword evidence="2" id="KW-1185">Reference proteome</keyword>